<evidence type="ECO:0000256" key="3">
    <source>
        <dbReference type="ARBA" id="ARBA00022927"/>
    </source>
</evidence>
<dbReference type="EMBL" id="JANBPK010000809">
    <property type="protein sequence ID" value="KAJ2931318.1"/>
    <property type="molecule type" value="Genomic_DNA"/>
</dbReference>
<comment type="subcellular location">
    <subcellularLocation>
        <location evidence="1">Endomembrane system</location>
    </subcellularLocation>
</comment>
<dbReference type="InterPro" id="IPR016024">
    <property type="entry name" value="ARM-type_fold"/>
</dbReference>
<dbReference type="GO" id="GO:0006886">
    <property type="term" value="P:intracellular protein transport"/>
    <property type="evidence" value="ECO:0007669"/>
    <property type="project" value="InterPro"/>
</dbReference>
<dbReference type="GO" id="GO:0012505">
    <property type="term" value="C:endomembrane system"/>
    <property type="evidence" value="ECO:0007669"/>
    <property type="project" value="UniProtKB-SubCell"/>
</dbReference>
<evidence type="ECO:0000313" key="7">
    <source>
        <dbReference type="Proteomes" id="UP001140091"/>
    </source>
</evidence>
<dbReference type="SUPFAM" id="SSF48371">
    <property type="entry name" value="ARM repeat"/>
    <property type="match status" value="1"/>
</dbReference>
<dbReference type="Proteomes" id="UP001140091">
    <property type="component" value="Unassembled WGS sequence"/>
</dbReference>
<keyword evidence="2" id="KW-0813">Transport</keyword>
<proteinExistence type="predicted"/>
<dbReference type="GO" id="GO:0030117">
    <property type="term" value="C:membrane coat"/>
    <property type="evidence" value="ECO:0007669"/>
    <property type="project" value="InterPro"/>
</dbReference>
<sequence length="376" mass="41024">MDVTFASSGALSRAHYSIVRKVETAQSVNQADQFLALEAKAVHERLSRSSLSVKACKECLVMLMYISTTASPGFLPPGSFDFALTHALNLVEAGKSIEDKRIGYLFCAELMPTHHELRLMMVNTLRKDLESGSPGRMCLALDNIVTFANEDIVPAVQDAVLDLISHNYPHIRRRAVLALRSLAVFNPDLLSQSSGTIVARLQDRNEAVVGSALIAAAQLPSSDPSFSNARHVVNGLFSSIRISKNSAISLRVVHCLQGMGLSEGHVSFAIDLLNSFSSSREPALLLGIFRLLSQQTPSKLMEAEKAQGTSCVGSIQNLLASHDINDQYLYLACLTCIDPVVWAGTSPDRPLVLEGWEVEKIMQFLESPDDSIRKMV</sequence>
<accession>A0A9W8JDN1</accession>
<comment type="caution">
    <text evidence="6">The sequence shown here is derived from an EMBL/GenBank/DDBJ whole genome shotgun (WGS) entry which is preliminary data.</text>
</comment>
<dbReference type="PANTHER" id="PTHR22780">
    <property type="entry name" value="ADAPTIN, ALPHA/GAMMA/EPSILON"/>
    <property type="match status" value="1"/>
</dbReference>
<keyword evidence="3" id="KW-0653">Protein transport</keyword>
<feature type="domain" description="Clathrin/coatomer adaptor adaptin-like N-terminal" evidence="5">
    <location>
        <begin position="52"/>
        <end position="336"/>
    </location>
</feature>
<dbReference type="Pfam" id="PF01602">
    <property type="entry name" value="Adaptin_N"/>
    <property type="match status" value="1"/>
</dbReference>
<evidence type="ECO:0000313" key="6">
    <source>
        <dbReference type="EMBL" id="KAJ2931318.1"/>
    </source>
</evidence>
<name>A0A9W8JDN1_9AGAR</name>
<feature type="non-terminal residue" evidence="6">
    <location>
        <position position="1"/>
    </location>
</feature>
<protein>
    <recommendedName>
        <fullName evidence="5">Clathrin/coatomer adaptor adaptin-like N-terminal domain-containing protein</fullName>
    </recommendedName>
</protein>
<keyword evidence="4" id="KW-0472">Membrane</keyword>
<dbReference type="Gene3D" id="1.25.10.10">
    <property type="entry name" value="Leucine-rich Repeat Variant"/>
    <property type="match status" value="1"/>
</dbReference>
<evidence type="ECO:0000256" key="1">
    <source>
        <dbReference type="ARBA" id="ARBA00004308"/>
    </source>
</evidence>
<dbReference type="InterPro" id="IPR011989">
    <property type="entry name" value="ARM-like"/>
</dbReference>
<evidence type="ECO:0000256" key="2">
    <source>
        <dbReference type="ARBA" id="ARBA00022448"/>
    </source>
</evidence>
<evidence type="ECO:0000259" key="5">
    <source>
        <dbReference type="Pfam" id="PF01602"/>
    </source>
</evidence>
<dbReference type="InterPro" id="IPR050840">
    <property type="entry name" value="Adaptor_Complx_Large_Subunit"/>
</dbReference>
<gene>
    <name evidence="6" type="ORF">H1R20_g5865</name>
</gene>
<keyword evidence="7" id="KW-1185">Reference proteome</keyword>
<organism evidence="6 7">
    <name type="scientific">Candolleomyces eurysporus</name>
    <dbReference type="NCBI Taxonomy" id="2828524"/>
    <lineage>
        <taxon>Eukaryota</taxon>
        <taxon>Fungi</taxon>
        <taxon>Dikarya</taxon>
        <taxon>Basidiomycota</taxon>
        <taxon>Agaricomycotina</taxon>
        <taxon>Agaricomycetes</taxon>
        <taxon>Agaricomycetidae</taxon>
        <taxon>Agaricales</taxon>
        <taxon>Agaricineae</taxon>
        <taxon>Psathyrellaceae</taxon>
        <taxon>Candolleomyces</taxon>
    </lineage>
</organism>
<evidence type="ECO:0000256" key="4">
    <source>
        <dbReference type="ARBA" id="ARBA00023136"/>
    </source>
</evidence>
<dbReference type="AlphaFoldDB" id="A0A9W8JDN1"/>
<dbReference type="InterPro" id="IPR002553">
    <property type="entry name" value="Clathrin/coatomer_adapt-like_N"/>
</dbReference>
<reference evidence="6" key="1">
    <citation type="submission" date="2022-06" db="EMBL/GenBank/DDBJ databases">
        <title>Genome Sequence of Candolleomyces eurysporus.</title>
        <authorList>
            <person name="Buettner E."/>
        </authorList>
    </citation>
    <scope>NUCLEOTIDE SEQUENCE</scope>
    <source>
        <strain evidence="6">VTCC 930004</strain>
    </source>
</reference>
<dbReference type="GO" id="GO:0016192">
    <property type="term" value="P:vesicle-mediated transport"/>
    <property type="evidence" value="ECO:0007669"/>
    <property type="project" value="InterPro"/>
</dbReference>
<dbReference type="OrthoDB" id="29308at2759"/>